<dbReference type="AlphaFoldDB" id="A0A8H6SR14"/>
<protein>
    <submittedName>
        <fullName evidence="8">Aryl-alcohol oxidase</fullName>
    </submittedName>
</protein>
<feature type="domain" description="Glucose-methanol-choline oxidoreductase N-terminal" evidence="7">
    <location>
        <begin position="190"/>
        <end position="204"/>
    </location>
</feature>
<evidence type="ECO:0000256" key="4">
    <source>
        <dbReference type="ARBA" id="ARBA00022827"/>
    </source>
</evidence>
<dbReference type="PIRSF" id="PIRSF000137">
    <property type="entry name" value="Alcohol_oxidase"/>
    <property type="match status" value="1"/>
</dbReference>
<sequence length="481" mass="51024">MLGGCSAHNVMLYTRASAEDWDRYAALTGDEGWSWDKVLPYFLKSERWTAPADHHNTTGQYNASLHSERGEIGVSLSGYAWPVGPHVIQATAEVPGFEFNLDYNSGYPLGVGWAQMTIGTGVRSTSANGYLFPYEHRANLHVLLHAQVTRLVDASTDGAGGEVVFGGVEFVAAGTTAVVKARKETILFGGTVGTPTVLMHSGVGDAAALQALGIPVVLDLPSVGQNVSDHPYVSLSWTVNSTQTADNLNNITVLDAALAQWNDSHAGPASTTATVNVGWVRLDEDDPIFENFTDPAAGPKSPNIEFTFLAGSVNVGSTSTLPGHHMGMSAALVTPLSRGSITLNSSNALEPPLIDPNFLASPFDLYGIRAGIRRAQQFAAASVLSDYVIAPTVNFSALTESELEQYIRNNTRSFAHLVGSSGMTARDAGYGVVDPDLRVKGTKGLRVIDASILPIVPSAHTQAATYVIGERGADLLKADWE</sequence>
<organism evidence="8 9">
    <name type="scientific">Mycena chlorophos</name>
    <name type="common">Agaric fungus</name>
    <name type="synonym">Agaricus chlorophos</name>
    <dbReference type="NCBI Taxonomy" id="658473"/>
    <lineage>
        <taxon>Eukaryota</taxon>
        <taxon>Fungi</taxon>
        <taxon>Dikarya</taxon>
        <taxon>Basidiomycota</taxon>
        <taxon>Agaricomycotina</taxon>
        <taxon>Agaricomycetes</taxon>
        <taxon>Agaricomycetidae</taxon>
        <taxon>Agaricales</taxon>
        <taxon>Marasmiineae</taxon>
        <taxon>Mycenaceae</taxon>
        <taxon>Mycena</taxon>
    </lineage>
</organism>
<feature type="binding site" evidence="6">
    <location>
        <position position="148"/>
    </location>
    <ligand>
        <name>FAD</name>
        <dbReference type="ChEBI" id="CHEBI:57692"/>
    </ligand>
</feature>
<gene>
    <name evidence="8" type="ORF">HMN09_00827100</name>
</gene>
<evidence type="ECO:0000256" key="2">
    <source>
        <dbReference type="ARBA" id="ARBA00010790"/>
    </source>
</evidence>
<keyword evidence="4 6" id="KW-0274">FAD</keyword>
<feature type="active site" description="Proton donor" evidence="5">
    <location>
        <position position="416"/>
    </location>
</feature>
<evidence type="ECO:0000313" key="8">
    <source>
        <dbReference type="EMBL" id="KAF7304258.1"/>
    </source>
</evidence>
<dbReference type="Pfam" id="PF00732">
    <property type="entry name" value="GMC_oxred_N"/>
    <property type="match status" value="1"/>
</dbReference>
<dbReference type="PANTHER" id="PTHR11552">
    <property type="entry name" value="GLUCOSE-METHANOL-CHOLINE GMC OXIDOREDUCTASE"/>
    <property type="match status" value="1"/>
</dbReference>
<keyword evidence="9" id="KW-1185">Reference proteome</keyword>
<evidence type="ECO:0000256" key="3">
    <source>
        <dbReference type="ARBA" id="ARBA00022630"/>
    </source>
</evidence>
<dbReference type="InterPro" id="IPR000172">
    <property type="entry name" value="GMC_OxRdtase_N"/>
</dbReference>
<name>A0A8H6SR14_MYCCL</name>
<evidence type="ECO:0000256" key="5">
    <source>
        <dbReference type="PIRSR" id="PIRSR000137-1"/>
    </source>
</evidence>
<comment type="cofactor">
    <cofactor evidence="1 6">
        <name>FAD</name>
        <dbReference type="ChEBI" id="CHEBI:57692"/>
    </cofactor>
</comment>
<dbReference type="Pfam" id="PF05199">
    <property type="entry name" value="GMC_oxred_C"/>
    <property type="match status" value="1"/>
</dbReference>
<dbReference type="SUPFAM" id="SSF51905">
    <property type="entry name" value="FAD/NAD(P)-binding domain"/>
    <property type="match status" value="1"/>
</dbReference>
<accession>A0A8H6SR14</accession>
<dbReference type="GO" id="GO:0050660">
    <property type="term" value="F:flavin adenine dinucleotide binding"/>
    <property type="evidence" value="ECO:0007669"/>
    <property type="project" value="InterPro"/>
</dbReference>
<reference evidence="8" key="1">
    <citation type="submission" date="2020-05" db="EMBL/GenBank/DDBJ databases">
        <title>Mycena genomes resolve the evolution of fungal bioluminescence.</title>
        <authorList>
            <person name="Tsai I.J."/>
        </authorList>
    </citation>
    <scope>NUCLEOTIDE SEQUENCE</scope>
    <source>
        <strain evidence="8">110903Hualien_Pintung</strain>
    </source>
</reference>
<dbReference type="GO" id="GO:0016614">
    <property type="term" value="F:oxidoreductase activity, acting on CH-OH group of donors"/>
    <property type="evidence" value="ECO:0007669"/>
    <property type="project" value="InterPro"/>
</dbReference>
<evidence type="ECO:0000256" key="6">
    <source>
        <dbReference type="PIRSR" id="PIRSR000137-2"/>
    </source>
</evidence>
<dbReference type="PANTHER" id="PTHR11552:SF147">
    <property type="entry name" value="CHOLINE DEHYDROGENASE, MITOCHONDRIAL"/>
    <property type="match status" value="1"/>
</dbReference>
<evidence type="ECO:0000256" key="1">
    <source>
        <dbReference type="ARBA" id="ARBA00001974"/>
    </source>
</evidence>
<dbReference type="Gene3D" id="3.30.560.10">
    <property type="entry name" value="Glucose Oxidase, domain 3"/>
    <property type="match status" value="1"/>
</dbReference>
<dbReference type="InterPro" id="IPR007867">
    <property type="entry name" value="GMC_OxRtase_C"/>
</dbReference>
<feature type="active site" description="Proton acceptor" evidence="5">
    <location>
        <position position="460"/>
    </location>
</feature>
<proteinExistence type="inferred from homology"/>
<evidence type="ECO:0000313" key="9">
    <source>
        <dbReference type="Proteomes" id="UP000613580"/>
    </source>
</evidence>
<comment type="similarity">
    <text evidence="2">Belongs to the GMC oxidoreductase family.</text>
</comment>
<evidence type="ECO:0000259" key="7">
    <source>
        <dbReference type="PROSITE" id="PS00624"/>
    </source>
</evidence>
<dbReference type="PROSITE" id="PS00624">
    <property type="entry name" value="GMC_OXRED_2"/>
    <property type="match status" value="1"/>
</dbReference>
<keyword evidence="3" id="KW-0285">Flavoprotein</keyword>
<dbReference type="OrthoDB" id="269227at2759"/>
<dbReference type="SUPFAM" id="SSF54373">
    <property type="entry name" value="FAD-linked reductases, C-terminal domain"/>
    <property type="match status" value="1"/>
</dbReference>
<dbReference type="Proteomes" id="UP000613580">
    <property type="component" value="Unassembled WGS sequence"/>
</dbReference>
<dbReference type="EMBL" id="JACAZE010000011">
    <property type="protein sequence ID" value="KAF7304258.1"/>
    <property type="molecule type" value="Genomic_DNA"/>
</dbReference>
<dbReference type="Gene3D" id="3.50.50.60">
    <property type="entry name" value="FAD/NAD(P)-binding domain"/>
    <property type="match status" value="1"/>
</dbReference>
<comment type="caution">
    <text evidence="8">The sequence shown here is derived from an EMBL/GenBank/DDBJ whole genome shotgun (WGS) entry which is preliminary data.</text>
</comment>
<dbReference type="InterPro" id="IPR012132">
    <property type="entry name" value="GMC_OxRdtase"/>
</dbReference>
<dbReference type="InterPro" id="IPR036188">
    <property type="entry name" value="FAD/NAD-bd_sf"/>
</dbReference>